<dbReference type="RefSeq" id="WP_202826635.1">
    <property type="nucleotide sequence ID" value="NZ_JAEUXJ010000006.1"/>
</dbReference>
<protein>
    <submittedName>
        <fullName evidence="8">MFS transporter</fullName>
    </submittedName>
</protein>
<evidence type="ECO:0000313" key="9">
    <source>
        <dbReference type="Proteomes" id="UP000606490"/>
    </source>
</evidence>
<evidence type="ECO:0000256" key="5">
    <source>
        <dbReference type="ARBA" id="ARBA00022989"/>
    </source>
</evidence>
<evidence type="ECO:0000256" key="3">
    <source>
        <dbReference type="ARBA" id="ARBA00022475"/>
    </source>
</evidence>
<keyword evidence="6 7" id="KW-0472">Membrane</keyword>
<dbReference type="InterPro" id="IPR036259">
    <property type="entry name" value="MFS_trans_sf"/>
</dbReference>
<evidence type="ECO:0000256" key="7">
    <source>
        <dbReference type="SAM" id="Phobius"/>
    </source>
</evidence>
<feature type="transmembrane region" description="Helical" evidence="7">
    <location>
        <begin position="289"/>
        <end position="307"/>
    </location>
</feature>
<sequence>MPEHPLRRLFASPDFLRLWAVGGIANAMRWVEILVAGIATFAATGSAFAVSLVVLMRSLPMLLFGAVAGALAETLDRRRLLMAGQAATCLSAGCIALLAATGHLAVWHFAAASFLGGLVWTGEMASRRRMVTEVAGEQDVVPAVATDSLTANTTRMAGPLLGGLLYETVGVAAAYAVAACCYAVTFTLLSGVRHAQRPKRLRTRQILADVADGVRLVRRMPVLQAVILITLAMNIFGFCFTGVLPALGARAFGATPVQIGMLTAAEPAGALLTGLVLATRHGLPLSPGLMLGGGGFFMLCLMAVAAAPSLGLAIAVLMLGGIGTALFAALQTALPVTRAPAEARSRVLGLVTTCIGMGPLGALTIGALADRFGPFIAIPTMAGGGLCMILLSCLVLRR</sequence>
<feature type="transmembrane region" description="Helical" evidence="7">
    <location>
        <begin position="347"/>
        <end position="369"/>
    </location>
</feature>
<feature type="transmembrane region" description="Helical" evidence="7">
    <location>
        <begin position="313"/>
        <end position="335"/>
    </location>
</feature>
<gene>
    <name evidence="8" type="ORF">JMJ55_16280</name>
</gene>
<dbReference type="Pfam" id="PF05977">
    <property type="entry name" value="MFS_3"/>
    <property type="match status" value="1"/>
</dbReference>
<keyword evidence="9" id="KW-1185">Reference proteome</keyword>
<feature type="transmembrane region" description="Helical" evidence="7">
    <location>
        <begin position="375"/>
        <end position="396"/>
    </location>
</feature>
<dbReference type="SUPFAM" id="SSF103473">
    <property type="entry name" value="MFS general substrate transporter"/>
    <property type="match status" value="1"/>
</dbReference>
<accession>A0ABS1V5C8</accession>
<keyword evidence="5 7" id="KW-1133">Transmembrane helix</keyword>
<comment type="subcellular location">
    <subcellularLocation>
        <location evidence="1">Cell membrane</location>
        <topology evidence="1">Multi-pass membrane protein</topology>
    </subcellularLocation>
</comment>
<keyword evidence="2" id="KW-0813">Transport</keyword>
<feature type="transmembrane region" description="Helical" evidence="7">
    <location>
        <begin position="169"/>
        <end position="192"/>
    </location>
</feature>
<feature type="transmembrane region" description="Helical" evidence="7">
    <location>
        <begin position="225"/>
        <end position="247"/>
    </location>
</feature>
<name>A0ABS1V5C8_9PROT</name>
<evidence type="ECO:0000313" key="8">
    <source>
        <dbReference type="EMBL" id="MBL6456895.1"/>
    </source>
</evidence>
<feature type="transmembrane region" description="Helical" evidence="7">
    <location>
        <begin position="33"/>
        <end position="53"/>
    </location>
</feature>
<evidence type="ECO:0000256" key="1">
    <source>
        <dbReference type="ARBA" id="ARBA00004651"/>
    </source>
</evidence>
<keyword evidence="3" id="KW-1003">Cell membrane</keyword>
<dbReference type="PANTHER" id="PTHR23513:SF11">
    <property type="entry name" value="STAPHYLOFERRIN A TRANSPORTER"/>
    <property type="match status" value="1"/>
</dbReference>
<comment type="caution">
    <text evidence="8">The sequence shown here is derived from an EMBL/GenBank/DDBJ whole genome shotgun (WGS) entry which is preliminary data.</text>
</comment>
<organism evidence="8 9">
    <name type="scientific">Belnapia mucosa</name>
    <dbReference type="NCBI Taxonomy" id="2804532"/>
    <lineage>
        <taxon>Bacteria</taxon>
        <taxon>Pseudomonadati</taxon>
        <taxon>Pseudomonadota</taxon>
        <taxon>Alphaproteobacteria</taxon>
        <taxon>Acetobacterales</taxon>
        <taxon>Roseomonadaceae</taxon>
        <taxon>Belnapia</taxon>
    </lineage>
</organism>
<evidence type="ECO:0000256" key="6">
    <source>
        <dbReference type="ARBA" id="ARBA00023136"/>
    </source>
</evidence>
<evidence type="ECO:0000256" key="2">
    <source>
        <dbReference type="ARBA" id="ARBA00022448"/>
    </source>
</evidence>
<dbReference type="EMBL" id="JAEUXJ010000006">
    <property type="protein sequence ID" value="MBL6456895.1"/>
    <property type="molecule type" value="Genomic_DNA"/>
</dbReference>
<dbReference type="Gene3D" id="1.20.1250.20">
    <property type="entry name" value="MFS general substrate transporter like domains"/>
    <property type="match status" value="1"/>
</dbReference>
<feature type="transmembrane region" description="Helical" evidence="7">
    <location>
        <begin position="259"/>
        <end position="277"/>
    </location>
</feature>
<proteinExistence type="predicted"/>
<dbReference type="Proteomes" id="UP000606490">
    <property type="component" value="Unassembled WGS sequence"/>
</dbReference>
<feature type="transmembrane region" description="Helical" evidence="7">
    <location>
        <begin position="87"/>
        <end position="110"/>
    </location>
</feature>
<keyword evidence="4 7" id="KW-0812">Transmembrane</keyword>
<dbReference type="PANTHER" id="PTHR23513">
    <property type="entry name" value="INTEGRAL MEMBRANE EFFLUX PROTEIN-RELATED"/>
    <property type="match status" value="1"/>
</dbReference>
<evidence type="ECO:0000256" key="4">
    <source>
        <dbReference type="ARBA" id="ARBA00022692"/>
    </source>
</evidence>
<dbReference type="CDD" id="cd06173">
    <property type="entry name" value="MFS_MefA_like"/>
    <property type="match status" value="1"/>
</dbReference>
<reference evidence="8 9" key="1">
    <citation type="submission" date="2021-01" db="EMBL/GenBank/DDBJ databases">
        <title>Belnapia mucosa sp. nov. and Belnapia arida sp. nov., isolated from the Tabernas Desert (Almeria, Spain).</title>
        <authorList>
            <person name="Molina-Menor E."/>
            <person name="Vidal-Verdu A."/>
            <person name="Calonge A."/>
            <person name="Satari L."/>
            <person name="Pereto Magraner J."/>
            <person name="Porcar Miralles M."/>
        </authorList>
    </citation>
    <scope>NUCLEOTIDE SEQUENCE [LARGE SCALE GENOMIC DNA]</scope>
    <source>
        <strain evidence="8 9">T6</strain>
    </source>
</reference>
<dbReference type="InterPro" id="IPR010290">
    <property type="entry name" value="TM_effector"/>
</dbReference>